<reference evidence="2" key="1">
    <citation type="submission" date="2020-02" db="EMBL/GenBank/DDBJ databases">
        <authorList>
            <person name="Meier V. D."/>
        </authorList>
    </citation>
    <scope>NUCLEOTIDE SEQUENCE</scope>
    <source>
        <strain evidence="2">AVDCRST_MAG29</strain>
    </source>
</reference>
<feature type="compositionally biased region" description="Basic residues" evidence="1">
    <location>
        <begin position="35"/>
        <end position="51"/>
    </location>
</feature>
<dbReference type="AlphaFoldDB" id="A0A6J4KZH0"/>
<accession>A0A6J4KZH0</accession>
<keyword evidence="2" id="KW-0030">Aminoacyl-tRNA synthetase</keyword>
<feature type="non-terminal residue" evidence="2">
    <location>
        <position position="152"/>
    </location>
</feature>
<feature type="compositionally biased region" description="Basic residues" evidence="1">
    <location>
        <begin position="140"/>
        <end position="152"/>
    </location>
</feature>
<sequence>AQRHRRPRPARSCRRGTRAARIGPHGEGGGGGARCRGRRHRQQPGLRRGRRGGPGPYLRGAPRRHHLPGRAARSRHVGPSIPRIRTRAHGPGHRWSLTRGSPGSGSHAGGPLAGQASGDLGCRRSPVRGVPDDVRGAVGAHRRHLHRRRPGL</sequence>
<feature type="compositionally biased region" description="Gly residues" evidence="1">
    <location>
        <begin position="25"/>
        <end position="34"/>
    </location>
</feature>
<organism evidence="2">
    <name type="scientific">uncultured Nocardioidaceae bacterium</name>
    <dbReference type="NCBI Taxonomy" id="253824"/>
    <lineage>
        <taxon>Bacteria</taxon>
        <taxon>Bacillati</taxon>
        <taxon>Actinomycetota</taxon>
        <taxon>Actinomycetes</taxon>
        <taxon>Propionibacteriales</taxon>
        <taxon>Nocardioidaceae</taxon>
        <taxon>environmental samples</taxon>
    </lineage>
</organism>
<evidence type="ECO:0000313" key="2">
    <source>
        <dbReference type="EMBL" id="CAA9318112.1"/>
    </source>
</evidence>
<dbReference type="GO" id="GO:0004812">
    <property type="term" value="F:aminoacyl-tRNA ligase activity"/>
    <property type="evidence" value="ECO:0007669"/>
    <property type="project" value="UniProtKB-KW"/>
</dbReference>
<proteinExistence type="predicted"/>
<dbReference type="EMBL" id="CADCUG010000022">
    <property type="protein sequence ID" value="CAA9318112.1"/>
    <property type="molecule type" value="Genomic_DNA"/>
</dbReference>
<name>A0A6J4KZH0_9ACTN</name>
<feature type="compositionally biased region" description="Gly residues" evidence="1">
    <location>
        <begin position="102"/>
        <end position="112"/>
    </location>
</feature>
<gene>
    <name evidence="2" type="ORF">AVDCRST_MAG29-252</name>
</gene>
<feature type="compositionally biased region" description="Basic residues" evidence="1">
    <location>
        <begin position="61"/>
        <end position="76"/>
    </location>
</feature>
<feature type="region of interest" description="Disordered" evidence="1">
    <location>
        <begin position="1"/>
        <end position="152"/>
    </location>
</feature>
<feature type="non-terminal residue" evidence="2">
    <location>
        <position position="1"/>
    </location>
</feature>
<protein>
    <submittedName>
        <fullName evidence="2">YbaK/prolyl-tRNA synthetase associated region</fullName>
    </submittedName>
</protein>
<feature type="compositionally biased region" description="Basic residues" evidence="1">
    <location>
        <begin position="1"/>
        <end position="18"/>
    </location>
</feature>
<keyword evidence="2" id="KW-0436">Ligase</keyword>
<evidence type="ECO:0000256" key="1">
    <source>
        <dbReference type="SAM" id="MobiDB-lite"/>
    </source>
</evidence>